<keyword evidence="1" id="KW-0547">Nucleotide-binding</keyword>
<name>A0AAV9MTB8_9EURO</name>
<dbReference type="GO" id="GO:0005829">
    <property type="term" value="C:cytosol"/>
    <property type="evidence" value="ECO:0007669"/>
    <property type="project" value="TreeGrafter"/>
</dbReference>
<organism evidence="5 6">
    <name type="scientific">Exophiala bonariae</name>
    <dbReference type="NCBI Taxonomy" id="1690606"/>
    <lineage>
        <taxon>Eukaryota</taxon>
        <taxon>Fungi</taxon>
        <taxon>Dikarya</taxon>
        <taxon>Ascomycota</taxon>
        <taxon>Pezizomycotina</taxon>
        <taxon>Eurotiomycetes</taxon>
        <taxon>Chaetothyriomycetidae</taxon>
        <taxon>Chaetothyriales</taxon>
        <taxon>Herpotrichiellaceae</taxon>
        <taxon>Exophiala</taxon>
    </lineage>
</organism>
<dbReference type="SUPFAM" id="SSF53254">
    <property type="entry name" value="Phosphoglycerate mutase-like"/>
    <property type="match status" value="1"/>
</dbReference>
<dbReference type="GO" id="GO:0003873">
    <property type="term" value="F:6-phosphofructo-2-kinase activity"/>
    <property type="evidence" value="ECO:0007669"/>
    <property type="project" value="InterPro"/>
</dbReference>
<dbReference type="RefSeq" id="XP_064700496.1">
    <property type="nucleotide sequence ID" value="XM_064853921.1"/>
</dbReference>
<evidence type="ECO:0000313" key="6">
    <source>
        <dbReference type="Proteomes" id="UP001358417"/>
    </source>
</evidence>
<dbReference type="PIRSF" id="PIRSF000709">
    <property type="entry name" value="6PFK_2-Ptase"/>
    <property type="match status" value="1"/>
</dbReference>
<evidence type="ECO:0000256" key="3">
    <source>
        <dbReference type="SAM" id="MobiDB-lite"/>
    </source>
</evidence>
<feature type="region of interest" description="Disordered" evidence="3">
    <location>
        <begin position="1"/>
        <end position="66"/>
    </location>
</feature>
<dbReference type="Gene3D" id="3.40.50.1240">
    <property type="entry name" value="Phosphoglycerate mutase-like"/>
    <property type="match status" value="1"/>
</dbReference>
<protein>
    <recommendedName>
        <fullName evidence="4">6-phosphofructo-2-kinase domain-containing protein</fullName>
    </recommendedName>
</protein>
<evidence type="ECO:0000256" key="1">
    <source>
        <dbReference type="ARBA" id="ARBA00022741"/>
    </source>
</evidence>
<dbReference type="PANTHER" id="PTHR10606">
    <property type="entry name" value="6-PHOSPHOFRUCTO-2-KINASE/FRUCTOSE-2,6-BISPHOSPHATASE"/>
    <property type="match status" value="1"/>
</dbReference>
<comment type="caution">
    <text evidence="5">The sequence shown here is derived from an EMBL/GenBank/DDBJ whole genome shotgun (WGS) entry which is preliminary data.</text>
</comment>
<evidence type="ECO:0000259" key="4">
    <source>
        <dbReference type="Pfam" id="PF01591"/>
    </source>
</evidence>
<proteinExistence type="predicted"/>
<gene>
    <name evidence="5" type="ORF">LTR84_010384</name>
</gene>
<reference evidence="5 6" key="1">
    <citation type="submission" date="2023-08" db="EMBL/GenBank/DDBJ databases">
        <title>Black Yeasts Isolated from many extreme environments.</title>
        <authorList>
            <person name="Coleine C."/>
            <person name="Stajich J.E."/>
            <person name="Selbmann L."/>
        </authorList>
    </citation>
    <scope>NUCLEOTIDE SEQUENCE [LARGE SCALE GENOMIC DNA]</scope>
    <source>
        <strain evidence="5 6">CCFEE 5792</strain>
    </source>
</reference>
<feature type="region of interest" description="Disordered" evidence="3">
    <location>
        <begin position="394"/>
        <end position="418"/>
    </location>
</feature>
<sequence>MTLSSISYLPALQSFQPNPTRNKADPSLNRSKRKNPSDYGSPKLEKRAKVRTQNLSQSSSSTPWSCHSPPKLIIVLVGLPARGKSYIARKLCRYLNWLQYGTRIFNVGDKRRHLKNLYTQHNANFFDPADHKAAKIREVAAMATLEELLDFLLLGGGSVALFDATNTTLPRRRAIVERVKQRTGSQTEILFLESQCFDEELLESNMMLKLSGPDYKGHDPKASLADFKERVSMYSKKYTSLGSAEESLGWSFCQMIDVGRKFVMHNIQGYLAFKTVQYIQNFHLQPRQIWLSRRGESADDALEIETLDPELSERGREYATALATFIHKHRTKGYEQKPSSAVYSITHGQATSCPTSSPKFQIWTSRTARSRQTSSGFARSEYLVKHLHMLDSFNGQESTGDHHESGSSTSKVLSLPDDNQESHSEIAHRIQWMILELERLHDHVLLIAGVAVLRVLLAYFRDVSQIQLGRLEIPLHTLYLLEPKPYGIELREFKWDSIDGDFHEVHQKSKNDPVQSRELGC</sequence>
<dbReference type="InterPro" id="IPR013079">
    <property type="entry name" value="6Phosfructo_kin"/>
</dbReference>
<feature type="domain" description="6-phosphofructo-2-kinase" evidence="4">
    <location>
        <begin position="70"/>
        <end position="286"/>
    </location>
</feature>
<keyword evidence="6" id="KW-1185">Reference proteome</keyword>
<dbReference type="SUPFAM" id="SSF52540">
    <property type="entry name" value="P-loop containing nucleoside triphosphate hydrolases"/>
    <property type="match status" value="1"/>
</dbReference>
<dbReference type="InterPro" id="IPR029033">
    <property type="entry name" value="His_PPase_superfam"/>
</dbReference>
<dbReference type="PRINTS" id="PR00991">
    <property type="entry name" value="6PFRUCTKNASE"/>
</dbReference>
<dbReference type="GO" id="GO:0006003">
    <property type="term" value="P:fructose 2,6-bisphosphate metabolic process"/>
    <property type="evidence" value="ECO:0007669"/>
    <property type="project" value="InterPro"/>
</dbReference>
<keyword evidence="2" id="KW-0067">ATP-binding</keyword>
<dbReference type="GO" id="GO:0005524">
    <property type="term" value="F:ATP binding"/>
    <property type="evidence" value="ECO:0007669"/>
    <property type="project" value="UniProtKB-KW"/>
</dbReference>
<dbReference type="GeneID" id="89978542"/>
<accession>A0AAV9MTB8</accession>
<feature type="compositionally biased region" description="Polar residues" evidence="3">
    <location>
        <begin position="1"/>
        <end position="21"/>
    </location>
</feature>
<dbReference type="Proteomes" id="UP001358417">
    <property type="component" value="Unassembled WGS sequence"/>
</dbReference>
<dbReference type="InterPro" id="IPR013078">
    <property type="entry name" value="His_Pase_superF_clade-1"/>
</dbReference>
<dbReference type="Pfam" id="PF01591">
    <property type="entry name" value="6PF2K"/>
    <property type="match status" value="1"/>
</dbReference>
<dbReference type="Gene3D" id="3.40.50.300">
    <property type="entry name" value="P-loop containing nucleotide triphosphate hydrolases"/>
    <property type="match status" value="1"/>
</dbReference>
<dbReference type="EMBL" id="JAVRRD010000042">
    <property type="protein sequence ID" value="KAK5044846.1"/>
    <property type="molecule type" value="Genomic_DNA"/>
</dbReference>
<evidence type="ECO:0000313" key="5">
    <source>
        <dbReference type="EMBL" id="KAK5044846.1"/>
    </source>
</evidence>
<dbReference type="FunFam" id="3.40.50.300:FF:000644">
    <property type="entry name" value="GpmB, Fructose-2,6-bisphosphatase"/>
    <property type="match status" value="1"/>
</dbReference>
<dbReference type="InterPro" id="IPR027417">
    <property type="entry name" value="P-loop_NTPase"/>
</dbReference>
<dbReference type="GO" id="GO:0006000">
    <property type="term" value="P:fructose metabolic process"/>
    <property type="evidence" value="ECO:0007669"/>
    <property type="project" value="InterPro"/>
</dbReference>
<evidence type="ECO:0000256" key="2">
    <source>
        <dbReference type="ARBA" id="ARBA00022840"/>
    </source>
</evidence>
<dbReference type="AlphaFoldDB" id="A0AAV9MTB8"/>
<dbReference type="InterPro" id="IPR003094">
    <property type="entry name" value="6Pfruct_kin"/>
</dbReference>
<feature type="compositionally biased region" description="Low complexity" evidence="3">
    <location>
        <begin position="56"/>
        <end position="66"/>
    </location>
</feature>
<dbReference type="PANTHER" id="PTHR10606:SF32">
    <property type="entry name" value="6-PHOSPHOFRUCTO-2-KINASE 1"/>
    <property type="match status" value="1"/>
</dbReference>
<dbReference type="Pfam" id="PF00300">
    <property type="entry name" value="His_Phos_1"/>
    <property type="match status" value="1"/>
</dbReference>